<gene>
    <name evidence="1" type="ORF">QFC24_002074</name>
</gene>
<proteinExistence type="predicted"/>
<name>A0ACC2XTK9_9TREE</name>
<keyword evidence="2" id="KW-1185">Reference proteome</keyword>
<protein>
    <submittedName>
        <fullName evidence="1">Uncharacterized protein</fullName>
    </submittedName>
</protein>
<organism evidence="1 2">
    <name type="scientific">Naganishia onofrii</name>
    <dbReference type="NCBI Taxonomy" id="1851511"/>
    <lineage>
        <taxon>Eukaryota</taxon>
        <taxon>Fungi</taxon>
        <taxon>Dikarya</taxon>
        <taxon>Basidiomycota</taxon>
        <taxon>Agaricomycotina</taxon>
        <taxon>Tremellomycetes</taxon>
        <taxon>Filobasidiales</taxon>
        <taxon>Filobasidiaceae</taxon>
        <taxon>Naganishia</taxon>
    </lineage>
</organism>
<evidence type="ECO:0000313" key="1">
    <source>
        <dbReference type="EMBL" id="KAJ9126341.1"/>
    </source>
</evidence>
<sequence length="203" mass="22036">MNGMALMNEGSKIIITPRRWSLGSHYESASGLRPPAEPGPAFHKEARDHQRIAPDLIGPMYGEVSLLPDRKAKAYAQTNTPIMTFLLQRIGSSSRTVNLKALSRCVANSASKEVIGVAGSPKPNAPMPYDVADENTPKELWQAPNHPGTWSSGQNPRPHAMSGPRFEQRDLRFQAAPFAAITAVAEDPIRLVDGRRATCDGGK</sequence>
<accession>A0ACC2XTK9</accession>
<reference evidence="1" key="1">
    <citation type="submission" date="2023-04" db="EMBL/GenBank/DDBJ databases">
        <title>Draft Genome sequencing of Naganishia species isolated from polar environments using Oxford Nanopore Technology.</title>
        <authorList>
            <person name="Leo P."/>
            <person name="Venkateswaran K."/>
        </authorList>
    </citation>
    <scope>NUCLEOTIDE SEQUENCE</scope>
    <source>
        <strain evidence="1">DBVPG 5303</strain>
    </source>
</reference>
<dbReference type="EMBL" id="JASBWV010000005">
    <property type="protein sequence ID" value="KAJ9126341.1"/>
    <property type="molecule type" value="Genomic_DNA"/>
</dbReference>
<evidence type="ECO:0000313" key="2">
    <source>
        <dbReference type="Proteomes" id="UP001234202"/>
    </source>
</evidence>
<dbReference type="Proteomes" id="UP001234202">
    <property type="component" value="Unassembled WGS sequence"/>
</dbReference>
<comment type="caution">
    <text evidence="1">The sequence shown here is derived from an EMBL/GenBank/DDBJ whole genome shotgun (WGS) entry which is preliminary data.</text>
</comment>